<protein>
    <recommendedName>
        <fullName evidence="1">Glycosyl hydrolase family 95 N-terminal domain-containing protein</fullName>
    </recommendedName>
</protein>
<sequence length="43" mass="4921">MSQQKHMKLWYNNPPREWVEGLPVGNGRIAAMVEGGMYSEKVT</sequence>
<dbReference type="EMBL" id="BARU01013071">
    <property type="protein sequence ID" value="GAH32811.1"/>
    <property type="molecule type" value="Genomic_DNA"/>
</dbReference>
<feature type="non-terminal residue" evidence="2">
    <location>
        <position position="43"/>
    </location>
</feature>
<accession>X1EHK5</accession>
<dbReference type="InterPro" id="IPR027414">
    <property type="entry name" value="GH95_N_dom"/>
</dbReference>
<reference evidence="2" key="1">
    <citation type="journal article" date="2014" name="Front. Microbiol.">
        <title>High frequency of phylogenetically diverse reductive dehalogenase-homologous genes in deep subseafloor sedimentary metagenomes.</title>
        <authorList>
            <person name="Kawai M."/>
            <person name="Futagami T."/>
            <person name="Toyoda A."/>
            <person name="Takaki Y."/>
            <person name="Nishi S."/>
            <person name="Hori S."/>
            <person name="Arai W."/>
            <person name="Tsubouchi T."/>
            <person name="Morono Y."/>
            <person name="Uchiyama I."/>
            <person name="Ito T."/>
            <person name="Fujiyama A."/>
            <person name="Inagaki F."/>
            <person name="Takami H."/>
        </authorList>
    </citation>
    <scope>NUCLEOTIDE SEQUENCE</scope>
    <source>
        <strain evidence="2">Expedition CK06-06</strain>
    </source>
</reference>
<organism evidence="2">
    <name type="scientific">marine sediment metagenome</name>
    <dbReference type="NCBI Taxonomy" id="412755"/>
    <lineage>
        <taxon>unclassified sequences</taxon>
        <taxon>metagenomes</taxon>
        <taxon>ecological metagenomes</taxon>
    </lineage>
</organism>
<dbReference type="Pfam" id="PF14498">
    <property type="entry name" value="Glyco_hyd_65N_2"/>
    <property type="match status" value="1"/>
</dbReference>
<name>X1EHK5_9ZZZZ</name>
<feature type="domain" description="Glycosyl hydrolase family 95 N-terminal" evidence="1">
    <location>
        <begin position="9"/>
        <end position="42"/>
    </location>
</feature>
<dbReference type="AlphaFoldDB" id="X1EHK5"/>
<comment type="caution">
    <text evidence="2">The sequence shown here is derived from an EMBL/GenBank/DDBJ whole genome shotgun (WGS) entry which is preliminary data.</text>
</comment>
<evidence type="ECO:0000313" key="2">
    <source>
        <dbReference type="EMBL" id="GAH32811.1"/>
    </source>
</evidence>
<dbReference type="Gene3D" id="2.70.98.50">
    <property type="entry name" value="putative glycoside hydrolase family protein from bacillus halodurans"/>
    <property type="match status" value="1"/>
</dbReference>
<evidence type="ECO:0000259" key="1">
    <source>
        <dbReference type="Pfam" id="PF14498"/>
    </source>
</evidence>
<proteinExistence type="predicted"/>
<gene>
    <name evidence="2" type="ORF">S03H2_23803</name>
</gene>